<keyword evidence="1" id="KW-1133">Transmembrane helix</keyword>
<feature type="transmembrane region" description="Helical" evidence="1">
    <location>
        <begin position="38"/>
        <end position="57"/>
    </location>
</feature>
<dbReference type="Proteomes" id="UP000011200">
    <property type="component" value="Chromosome"/>
</dbReference>
<feature type="transmembrane region" description="Helical" evidence="1">
    <location>
        <begin position="6"/>
        <end position="26"/>
    </location>
</feature>
<proteinExistence type="predicted"/>
<organism evidence="2 3">
    <name type="scientific">Mycolicibacterium smegmatis (strain MKD8)</name>
    <name type="common">Mycobacterium smegmatis</name>
    <dbReference type="NCBI Taxonomy" id="1214915"/>
    <lineage>
        <taxon>Bacteria</taxon>
        <taxon>Bacillati</taxon>
        <taxon>Actinomycetota</taxon>
        <taxon>Actinomycetes</taxon>
        <taxon>Mycobacteriales</taxon>
        <taxon>Mycobacteriaceae</taxon>
        <taxon>Mycolicibacterium</taxon>
    </lineage>
</organism>
<reference evidence="3" key="2">
    <citation type="submission" date="2018-03" db="EMBL/GenBank/DDBJ databases">
        <authorList>
            <person name="Derbyshire K."/>
            <person name="Gray T.A."/>
            <person name="Champion M."/>
        </authorList>
    </citation>
    <scope>NUCLEOTIDE SEQUENCE [LARGE SCALE GENOMIC DNA]</scope>
    <source>
        <strain evidence="3">MKD8</strain>
    </source>
</reference>
<feature type="transmembrane region" description="Helical" evidence="1">
    <location>
        <begin position="156"/>
        <end position="180"/>
    </location>
</feature>
<reference evidence="2 3" key="1">
    <citation type="journal article" date="2013" name="Genome Announc.">
        <title>Draft genome sequence of MKD8, a conjugal recipient Mycobacterium smegmatis strain.</title>
        <authorList>
            <person name="Gray T.A."/>
            <person name="Palumbo M.J."/>
            <person name="Derbyshire K.M."/>
        </authorList>
    </citation>
    <scope>NUCLEOTIDE SEQUENCE [LARGE SCALE GENOMIC DNA]</scope>
    <source>
        <strain evidence="2 3">MKD8</strain>
    </source>
</reference>
<evidence type="ECO:0000313" key="2">
    <source>
        <dbReference type="EMBL" id="AWT55598.1"/>
    </source>
</evidence>
<evidence type="ECO:0000313" key="3">
    <source>
        <dbReference type="Proteomes" id="UP000011200"/>
    </source>
</evidence>
<accession>A0A2U9PV23</accession>
<dbReference type="RefSeq" id="WP_003896134.1">
    <property type="nucleotide sequence ID" value="NZ_CP027541.1"/>
</dbReference>
<gene>
    <name evidence="2" type="ORF">D806_046400</name>
</gene>
<protein>
    <submittedName>
        <fullName evidence="2">Putative membrane protein</fullName>
    </submittedName>
</protein>
<dbReference type="Pfam" id="PF11139">
    <property type="entry name" value="SfLAP"/>
    <property type="match status" value="1"/>
</dbReference>
<keyword evidence="1" id="KW-0472">Membrane</keyword>
<dbReference type="InterPro" id="IPR021315">
    <property type="entry name" value="Gap/Sap"/>
</dbReference>
<keyword evidence="1" id="KW-0812">Transmembrane</keyword>
<name>A0A2U9PV23_MYCSE</name>
<dbReference type="AlphaFoldDB" id="A0A2U9PV23"/>
<feature type="transmembrane region" description="Helical" evidence="1">
    <location>
        <begin position="235"/>
        <end position="253"/>
    </location>
</feature>
<evidence type="ECO:0000256" key="1">
    <source>
        <dbReference type="SAM" id="Phobius"/>
    </source>
</evidence>
<sequence length="256" mass="26451">MWSAVLVLALVSAVDPVRIGITLLLIGRERPVANLLAYWLGLMAAGVGLAVIALTFLPGVVRPVTEFVVAAAEKPVIPPLQIAMGLLAIPVAVVIAMRARRRTLVAPVSEVADPVSAMAFAAAATPAASTASGKRSLLSRLSWPALFSGRWGNSAAMAFAAGLFSATPPLEYCFAILAIAASGAAIGTQVCAAVVFSLVSFAIAEIPLVGYLASPVKTKAIVARMHDWIGTYRRPIFACILGLFGVLMLASGVSTI</sequence>
<feature type="transmembrane region" description="Helical" evidence="1">
    <location>
        <begin position="186"/>
        <end position="214"/>
    </location>
</feature>
<dbReference type="EMBL" id="CP027541">
    <property type="protein sequence ID" value="AWT55598.1"/>
    <property type="molecule type" value="Genomic_DNA"/>
</dbReference>
<feature type="transmembrane region" description="Helical" evidence="1">
    <location>
        <begin position="77"/>
        <end position="97"/>
    </location>
</feature>
<dbReference type="GeneID" id="93459418"/>